<evidence type="ECO:0000256" key="1">
    <source>
        <dbReference type="ARBA" id="ARBA00022814"/>
    </source>
</evidence>
<keyword evidence="5" id="KW-1185">Reference proteome</keyword>
<comment type="caution">
    <text evidence="4">The sequence shown here is derived from an EMBL/GenBank/DDBJ whole genome shotgun (WGS) entry which is preliminary data.</text>
</comment>
<evidence type="ECO:0008006" key="6">
    <source>
        <dbReference type="Google" id="ProtNLM"/>
    </source>
</evidence>
<dbReference type="SUPFAM" id="SSF50104">
    <property type="entry name" value="Translation proteins SH3-like domain"/>
    <property type="match status" value="1"/>
</dbReference>
<proteinExistence type="predicted"/>
<accession>A0A0D0IWB0</accession>
<dbReference type="Gene3D" id="3.30.70.940">
    <property type="entry name" value="NusG, N-terminal domain"/>
    <property type="match status" value="1"/>
</dbReference>
<evidence type="ECO:0000256" key="2">
    <source>
        <dbReference type="ARBA" id="ARBA00023015"/>
    </source>
</evidence>
<dbReference type="AlphaFoldDB" id="A0A0D0IWB0"/>
<dbReference type="GO" id="GO:0006354">
    <property type="term" value="P:DNA-templated transcription elongation"/>
    <property type="evidence" value="ECO:0007669"/>
    <property type="project" value="InterPro"/>
</dbReference>
<keyword evidence="3" id="KW-0804">Transcription</keyword>
<dbReference type="EMBL" id="JXQK01000020">
    <property type="protein sequence ID" value="KIP64455.1"/>
    <property type="molecule type" value="Genomic_DNA"/>
</dbReference>
<dbReference type="InterPro" id="IPR008991">
    <property type="entry name" value="Translation_prot_SH3-like_sf"/>
</dbReference>
<evidence type="ECO:0000313" key="5">
    <source>
        <dbReference type="Proteomes" id="UP000032046"/>
    </source>
</evidence>
<evidence type="ECO:0000313" key="4">
    <source>
        <dbReference type="EMBL" id="KIP64455.1"/>
    </source>
</evidence>
<keyword evidence="2" id="KW-0805">Transcription regulation</keyword>
<gene>
    <name evidence="4" type="ORF">ST44_02115</name>
</gene>
<dbReference type="SUPFAM" id="SSF82679">
    <property type="entry name" value="N-utilization substance G protein NusG, N-terminal domain"/>
    <property type="match status" value="1"/>
</dbReference>
<evidence type="ECO:0000256" key="3">
    <source>
        <dbReference type="ARBA" id="ARBA00023163"/>
    </source>
</evidence>
<dbReference type="GO" id="GO:0031564">
    <property type="term" value="P:transcription antitermination"/>
    <property type="evidence" value="ECO:0007669"/>
    <property type="project" value="UniProtKB-KW"/>
</dbReference>
<dbReference type="PANTHER" id="PTHR30265:SF4">
    <property type="entry name" value="KOW MOTIF FAMILY PROTEIN, EXPRESSED"/>
    <property type="match status" value="1"/>
</dbReference>
<reference evidence="4 5" key="1">
    <citation type="submission" date="2015-01" db="EMBL/GenBank/DDBJ databases">
        <title>Comparative genomics of non-oral Prevotella species.</title>
        <authorList>
            <person name="Accetto T."/>
            <person name="Nograsek B."/>
            <person name="Avgustin G."/>
        </authorList>
    </citation>
    <scope>NUCLEOTIDE SEQUENCE [LARGE SCALE GENOMIC DNA]</scope>
    <source>
        <strain evidence="4 5">P5-119</strain>
    </source>
</reference>
<dbReference type="InterPro" id="IPR036735">
    <property type="entry name" value="NGN_dom_sf"/>
</dbReference>
<name>A0A0D0IWB0_9BACT</name>
<organism evidence="4 5">
    <name type="scientific">Prevotella pectinovora</name>
    <dbReference type="NCBI Taxonomy" id="1602169"/>
    <lineage>
        <taxon>Bacteria</taxon>
        <taxon>Pseudomonadati</taxon>
        <taxon>Bacteroidota</taxon>
        <taxon>Bacteroidia</taxon>
        <taxon>Bacteroidales</taxon>
        <taxon>Prevotellaceae</taxon>
        <taxon>Prevotella</taxon>
    </lineage>
</organism>
<dbReference type="PANTHER" id="PTHR30265">
    <property type="entry name" value="RHO-INTERACTING TRANSCRIPTION TERMINATION FACTOR NUSG"/>
    <property type="match status" value="1"/>
</dbReference>
<protein>
    <recommendedName>
        <fullName evidence="6">KOW domain-containing protein</fullName>
    </recommendedName>
</protein>
<dbReference type="STRING" id="1602171.ST44_02115"/>
<keyword evidence="1" id="KW-0889">Transcription antitermination</keyword>
<sequence length="158" mass="17849">MTVVKKEINGKKKLVQQPLLPNLVFAYMTYEQSLEFVKEPAKTAGFLKYYTDKTKPIEPDTQLNPPITIPDDRMKSFINVVETKNEHILATSKDRCHFKSGDYFKVVCGDFKGVVGQVVRAAGQQRIAVELNGIGYVLTAYIPSDFMEKIEDDLIELG</sequence>
<dbReference type="InterPro" id="IPR043425">
    <property type="entry name" value="NusG-like"/>
</dbReference>
<dbReference type="Proteomes" id="UP000032046">
    <property type="component" value="Unassembled WGS sequence"/>
</dbReference>